<dbReference type="RefSeq" id="WP_039138473.1">
    <property type="nucleotide sequence ID" value="NZ_JSVC01000007.1"/>
</dbReference>
<comment type="caution">
    <text evidence="2">The sequence shown here is derived from an EMBL/GenBank/DDBJ whole genome shotgun (WGS) entry which is preliminary data.</text>
</comment>
<proteinExistence type="predicted"/>
<gene>
    <name evidence="2" type="ORF">OI18_06630</name>
</gene>
<evidence type="ECO:0000256" key="1">
    <source>
        <dbReference type="SAM" id="SignalP"/>
    </source>
</evidence>
<dbReference type="Proteomes" id="UP000031408">
    <property type="component" value="Unassembled WGS sequence"/>
</dbReference>
<dbReference type="EMBL" id="JSVC01000007">
    <property type="protein sequence ID" value="KIC95376.1"/>
    <property type="molecule type" value="Genomic_DNA"/>
</dbReference>
<dbReference type="Pfam" id="PF12771">
    <property type="entry name" value="SusD-like_2"/>
    <property type="match status" value="1"/>
</dbReference>
<evidence type="ECO:0008006" key="4">
    <source>
        <dbReference type="Google" id="ProtNLM"/>
    </source>
</evidence>
<dbReference type="STRING" id="1349421.OI18_06630"/>
<reference evidence="2 3" key="1">
    <citation type="submission" date="2014-11" db="EMBL/GenBank/DDBJ databases">
        <title>Genome sequence of Flavihumibacter solisilvae 3-3.</title>
        <authorList>
            <person name="Zhou G."/>
            <person name="Li M."/>
            <person name="Wang G."/>
        </authorList>
    </citation>
    <scope>NUCLEOTIDE SEQUENCE [LARGE SCALE GENOMIC DNA]</scope>
    <source>
        <strain evidence="2 3">3-3</strain>
    </source>
</reference>
<keyword evidence="1" id="KW-0732">Signal</keyword>
<evidence type="ECO:0000313" key="3">
    <source>
        <dbReference type="Proteomes" id="UP000031408"/>
    </source>
</evidence>
<keyword evidence="3" id="KW-1185">Reference proteome</keyword>
<organism evidence="2 3">
    <name type="scientific">Flavihumibacter solisilvae</name>
    <dbReference type="NCBI Taxonomy" id="1349421"/>
    <lineage>
        <taxon>Bacteria</taxon>
        <taxon>Pseudomonadati</taxon>
        <taxon>Bacteroidota</taxon>
        <taxon>Chitinophagia</taxon>
        <taxon>Chitinophagales</taxon>
        <taxon>Chitinophagaceae</taxon>
        <taxon>Flavihumibacter</taxon>
    </lineage>
</organism>
<feature type="signal peptide" evidence="1">
    <location>
        <begin position="1"/>
        <end position="21"/>
    </location>
</feature>
<evidence type="ECO:0000313" key="2">
    <source>
        <dbReference type="EMBL" id="KIC95376.1"/>
    </source>
</evidence>
<dbReference type="Gene3D" id="1.25.40.390">
    <property type="match status" value="1"/>
</dbReference>
<feature type="chain" id="PRO_5002148847" description="SusD/RagB family nutrient-binding outer membrane lipoprotein" evidence="1">
    <location>
        <begin position="22"/>
        <end position="477"/>
    </location>
</feature>
<dbReference type="OrthoDB" id="725917at2"/>
<dbReference type="InterPro" id="IPR011990">
    <property type="entry name" value="TPR-like_helical_dom_sf"/>
</dbReference>
<protein>
    <recommendedName>
        <fullName evidence="4">SusD/RagB family nutrient-binding outer membrane lipoprotein</fullName>
    </recommendedName>
</protein>
<sequence>MKKIFIIISAFLVLVAPSCTKNLNDPQKQATVVPPGSLLTNAEKEFADAMTTPNVNSNIFRLLAQQWAQTTYPDESQYDLNTRNIPQNFWNAIYRDVLKDLNESTKLVNEDQLLDPVVKANQLAMNEILTVHAYSVLVNTYGDIPYTQALTFENLQPQYDDAATVMDDLLARLTAAISSINVDEEGFGDADLFYGGDMAQWVKYGNSLKLKLGMLLADVDEGKARAAVESAVAGGVFTSSADDLTFQYLGAPPNHNPVWEELVQSGRNDFVAANTFLDALVDIDDPRLGVYFTEVPDVGGYKGGIYGTNNNYNSYSQPSEASTEPDFPSPLLTYYDVEFLLAEAVERGFAVGGSAEEHYNNALTNAMASWGVPVEDISSYLANPQVNYATASGDWREKIGMQKWFALYDRGWEAWTEWRRFDVPDLVAPPTTVEPIPWRYTYPVAEQNLNTANWESAKGKLPGGLDKTNIKLFWDVN</sequence>
<dbReference type="AlphaFoldDB" id="A0A0C1L789"/>
<dbReference type="InterPro" id="IPR041662">
    <property type="entry name" value="SusD-like_2"/>
</dbReference>
<name>A0A0C1L789_9BACT</name>
<dbReference type="SUPFAM" id="SSF48452">
    <property type="entry name" value="TPR-like"/>
    <property type="match status" value="1"/>
</dbReference>
<accession>A0A0C1L789</accession>